<keyword evidence="4" id="KW-1185">Reference proteome</keyword>
<evidence type="ECO:0008006" key="5">
    <source>
        <dbReference type="Google" id="ProtNLM"/>
    </source>
</evidence>
<keyword evidence="2" id="KW-0812">Transmembrane</keyword>
<keyword evidence="2" id="KW-1133">Transmembrane helix</keyword>
<dbReference type="Proteomes" id="UP000185696">
    <property type="component" value="Unassembled WGS sequence"/>
</dbReference>
<feature type="transmembrane region" description="Helical" evidence="2">
    <location>
        <begin position="29"/>
        <end position="49"/>
    </location>
</feature>
<dbReference type="OrthoDB" id="4425882at2"/>
<accession>A0A7Z1AWM9</accession>
<gene>
    <name evidence="3" type="ORF">BLA60_28450</name>
</gene>
<name>A0A7Z1AWM9_9PSEU</name>
<sequence length="151" mass="16433">MTAPTPTTEPTDKLAQRYGTRPRRTSRRAYWLLGAVALLFGAAIAWVGYVNLGSAPIETQATTFDNLPDNGMRLTFEVTRDSPERDVVCIVRVRVLDGSEGGRKEVLVPAGRESTRVTTDIRSVAEPVTADVFGCSYQVPTYLSTDLPPSG</sequence>
<evidence type="ECO:0000313" key="4">
    <source>
        <dbReference type="Proteomes" id="UP000185696"/>
    </source>
</evidence>
<feature type="region of interest" description="Disordered" evidence="1">
    <location>
        <begin position="1"/>
        <end position="21"/>
    </location>
</feature>
<comment type="caution">
    <text evidence="3">The sequence shown here is derived from an EMBL/GenBank/DDBJ whole genome shotgun (WGS) entry which is preliminary data.</text>
</comment>
<evidence type="ECO:0000313" key="3">
    <source>
        <dbReference type="EMBL" id="OLF07145.1"/>
    </source>
</evidence>
<dbReference type="RefSeq" id="WP_075136088.1">
    <property type="nucleotide sequence ID" value="NZ_MSIF01000017.1"/>
</dbReference>
<organism evidence="3 4">
    <name type="scientific">Actinophytocola xinjiangensis</name>
    <dbReference type="NCBI Taxonomy" id="485602"/>
    <lineage>
        <taxon>Bacteria</taxon>
        <taxon>Bacillati</taxon>
        <taxon>Actinomycetota</taxon>
        <taxon>Actinomycetes</taxon>
        <taxon>Pseudonocardiales</taxon>
        <taxon>Pseudonocardiaceae</taxon>
    </lineage>
</organism>
<dbReference type="Pfam" id="PF14155">
    <property type="entry name" value="DUF4307"/>
    <property type="match status" value="1"/>
</dbReference>
<dbReference type="InterPro" id="IPR025443">
    <property type="entry name" value="DUF4307"/>
</dbReference>
<keyword evidence="2" id="KW-0472">Membrane</keyword>
<protein>
    <recommendedName>
        <fullName evidence="5">DUF4307 domain-containing protein</fullName>
    </recommendedName>
</protein>
<reference evidence="3 4" key="1">
    <citation type="submission" date="2016-12" db="EMBL/GenBank/DDBJ databases">
        <title>The draft genome sequence of Actinophytocola xinjiangensis.</title>
        <authorList>
            <person name="Wang W."/>
            <person name="Yuan L."/>
        </authorList>
    </citation>
    <scope>NUCLEOTIDE SEQUENCE [LARGE SCALE GENOMIC DNA]</scope>
    <source>
        <strain evidence="3 4">CGMCC 4.4663</strain>
    </source>
</reference>
<dbReference type="EMBL" id="MSIF01000017">
    <property type="protein sequence ID" value="OLF07145.1"/>
    <property type="molecule type" value="Genomic_DNA"/>
</dbReference>
<evidence type="ECO:0000256" key="2">
    <source>
        <dbReference type="SAM" id="Phobius"/>
    </source>
</evidence>
<proteinExistence type="predicted"/>
<evidence type="ECO:0000256" key="1">
    <source>
        <dbReference type="SAM" id="MobiDB-lite"/>
    </source>
</evidence>
<dbReference type="AlphaFoldDB" id="A0A7Z1AWM9"/>